<evidence type="ECO:0000313" key="6">
    <source>
        <dbReference type="Proteomes" id="UP001501074"/>
    </source>
</evidence>
<dbReference type="Proteomes" id="UP001501074">
    <property type="component" value="Unassembled WGS sequence"/>
</dbReference>
<keyword evidence="2" id="KW-0472">Membrane</keyword>
<evidence type="ECO:0000313" key="5">
    <source>
        <dbReference type="EMBL" id="GAA3595320.1"/>
    </source>
</evidence>
<accession>A0ABP6Z153</accession>
<dbReference type="CDD" id="cd08545">
    <property type="entry name" value="YcnI_like"/>
    <property type="match status" value="1"/>
</dbReference>
<feature type="transmembrane region" description="Helical" evidence="2">
    <location>
        <begin position="214"/>
        <end position="234"/>
    </location>
</feature>
<keyword evidence="2" id="KW-0812">Transmembrane</keyword>
<dbReference type="Pfam" id="PF07987">
    <property type="entry name" value="DUF1775"/>
    <property type="match status" value="1"/>
</dbReference>
<sequence>MSQSRIPLAVRAGAALLAAATISVAGAAVAQAHVRVTPDSTAEGGYSRLTFRVPNESDTAGTTSVEVSLPTDTPFTSVMTKPVPGWKAEVTEDKLPKPVDLDGTTVTKAASTVTWTAEKGTAINPGEYQEFSISVGPLPKEGTTIGLPVKQTYSDGKVSDWSEPAVEGEEEPENPLPSFEVTAAEADDHHGTTAAADTTEHATDESSADSAARWLGAGGLAVGVIGLLLAGLAWRRVATLTAAGTTSTIGKTDKTGSSV</sequence>
<feature type="domain" description="YncI copper-binding" evidence="4">
    <location>
        <begin position="33"/>
        <end position="181"/>
    </location>
</feature>
<comment type="caution">
    <text evidence="5">The sequence shown here is derived from an EMBL/GenBank/DDBJ whole genome shotgun (WGS) entry which is preliminary data.</text>
</comment>
<feature type="chain" id="PRO_5045044296" description="YncI copper-binding domain-containing protein" evidence="3">
    <location>
        <begin position="28"/>
        <end position="259"/>
    </location>
</feature>
<gene>
    <name evidence="5" type="ORF">GCM10022223_08080</name>
</gene>
<dbReference type="InterPro" id="IPR012533">
    <property type="entry name" value="YcnI-copper_dom"/>
</dbReference>
<dbReference type="Gene3D" id="2.60.40.2230">
    <property type="entry name" value="Uncharacterised protein YcnI-like PF07987, DUF1775"/>
    <property type="match status" value="1"/>
</dbReference>
<dbReference type="InterPro" id="IPR038507">
    <property type="entry name" value="YcnI-like_sf"/>
</dbReference>
<feature type="signal peptide" evidence="3">
    <location>
        <begin position="1"/>
        <end position="27"/>
    </location>
</feature>
<proteinExistence type="predicted"/>
<keyword evidence="3" id="KW-0732">Signal</keyword>
<keyword evidence="6" id="KW-1185">Reference proteome</keyword>
<name>A0ABP6Z153_9ACTN</name>
<reference evidence="6" key="1">
    <citation type="journal article" date="2019" name="Int. J. Syst. Evol. Microbiol.">
        <title>The Global Catalogue of Microorganisms (GCM) 10K type strain sequencing project: providing services to taxonomists for standard genome sequencing and annotation.</title>
        <authorList>
            <consortium name="The Broad Institute Genomics Platform"/>
            <consortium name="The Broad Institute Genome Sequencing Center for Infectious Disease"/>
            <person name="Wu L."/>
            <person name="Ma J."/>
        </authorList>
    </citation>
    <scope>NUCLEOTIDE SEQUENCE [LARGE SCALE GENOMIC DNA]</scope>
    <source>
        <strain evidence="6">JCM 16902</strain>
    </source>
</reference>
<feature type="region of interest" description="Disordered" evidence="1">
    <location>
        <begin position="148"/>
        <end position="176"/>
    </location>
</feature>
<evidence type="ECO:0000256" key="1">
    <source>
        <dbReference type="SAM" id="MobiDB-lite"/>
    </source>
</evidence>
<protein>
    <recommendedName>
        <fullName evidence="4">YncI copper-binding domain-containing protein</fullName>
    </recommendedName>
</protein>
<evidence type="ECO:0000256" key="2">
    <source>
        <dbReference type="SAM" id="Phobius"/>
    </source>
</evidence>
<dbReference type="RefSeq" id="WP_231484330.1">
    <property type="nucleotide sequence ID" value="NZ_BAAAZO010000001.1"/>
</dbReference>
<evidence type="ECO:0000259" key="4">
    <source>
        <dbReference type="Pfam" id="PF07987"/>
    </source>
</evidence>
<organism evidence="5 6">
    <name type="scientific">Kineosporia mesophila</name>
    <dbReference type="NCBI Taxonomy" id="566012"/>
    <lineage>
        <taxon>Bacteria</taxon>
        <taxon>Bacillati</taxon>
        <taxon>Actinomycetota</taxon>
        <taxon>Actinomycetes</taxon>
        <taxon>Kineosporiales</taxon>
        <taxon>Kineosporiaceae</taxon>
        <taxon>Kineosporia</taxon>
    </lineage>
</organism>
<evidence type="ECO:0000256" key="3">
    <source>
        <dbReference type="SAM" id="SignalP"/>
    </source>
</evidence>
<keyword evidence="2" id="KW-1133">Transmembrane helix</keyword>
<dbReference type="EMBL" id="BAAAZO010000001">
    <property type="protein sequence ID" value="GAA3595320.1"/>
    <property type="molecule type" value="Genomic_DNA"/>
</dbReference>